<evidence type="ECO:0000313" key="2">
    <source>
        <dbReference type="EMBL" id="KAK9134677.1"/>
    </source>
</evidence>
<evidence type="ECO:0000313" key="3">
    <source>
        <dbReference type="Proteomes" id="UP001420932"/>
    </source>
</evidence>
<evidence type="ECO:0000256" key="1">
    <source>
        <dbReference type="SAM" id="MobiDB-lite"/>
    </source>
</evidence>
<keyword evidence="3" id="KW-1185">Reference proteome</keyword>
<dbReference type="Proteomes" id="UP001420932">
    <property type="component" value="Unassembled WGS sequence"/>
</dbReference>
<dbReference type="AlphaFoldDB" id="A0AAP0P8C6"/>
<comment type="caution">
    <text evidence="2">The sequence shown here is derived from an EMBL/GenBank/DDBJ whole genome shotgun (WGS) entry which is preliminary data.</text>
</comment>
<organism evidence="2 3">
    <name type="scientific">Stephania yunnanensis</name>
    <dbReference type="NCBI Taxonomy" id="152371"/>
    <lineage>
        <taxon>Eukaryota</taxon>
        <taxon>Viridiplantae</taxon>
        <taxon>Streptophyta</taxon>
        <taxon>Embryophyta</taxon>
        <taxon>Tracheophyta</taxon>
        <taxon>Spermatophyta</taxon>
        <taxon>Magnoliopsida</taxon>
        <taxon>Ranunculales</taxon>
        <taxon>Menispermaceae</taxon>
        <taxon>Menispermoideae</taxon>
        <taxon>Cissampelideae</taxon>
        <taxon>Stephania</taxon>
    </lineage>
</organism>
<gene>
    <name evidence="2" type="ORF">Syun_014007</name>
</gene>
<accession>A0AAP0P8C6</accession>
<feature type="region of interest" description="Disordered" evidence="1">
    <location>
        <begin position="1"/>
        <end position="23"/>
    </location>
</feature>
<proteinExistence type="predicted"/>
<dbReference type="EMBL" id="JBBNAF010000006">
    <property type="protein sequence ID" value="KAK9134677.1"/>
    <property type="molecule type" value="Genomic_DNA"/>
</dbReference>
<protein>
    <submittedName>
        <fullName evidence="2">Uncharacterized protein</fullName>
    </submittedName>
</protein>
<name>A0AAP0P8C6_9MAGN</name>
<reference evidence="2 3" key="1">
    <citation type="submission" date="2024-01" db="EMBL/GenBank/DDBJ databases">
        <title>Genome assemblies of Stephania.</title>
        <authorList>
            <person name="Yang L."/>
        </authorList>
    </citation>
    <scope>NUCLEOTIDE SEQUENCE [LARGE SCALE GENOMIC DNA]</scope>
    <source>
        <strain evidence="2">YNDBR</strain>
        <tissue evidence="2">Leaf</tissue>
    </source>
</reference>
<sequence length="150" mass="15982">MMLRAPPSRVASDTSSVPDSLHMDRNLDPDALHIAPQWFRERYTMVRPTQVHHGPRLPRSAEFHVPPVTSKPGCSLEGAGVTEVASASNSYRYLSRSVASQPVAFLGVPVRIGSGAKVFYFRGERGVGLSFGGAALRSFGAGGGHGGGFF</sequence>